<reference evidence="7 8" key="1">
    <citation type="journal article" date="2019" name="Nat. Ecol. Evol.">
        <title>Megaphylogeny resolves global patterns of mushroom evolution.</title>
        <authorList>
            <person name="Varga T."/>
            <person name="Krizsan K."/>
            <person name="Foldi C."/>
            <person name="Dima B."/>
            <person name="Sanchez-Garcia M."/>
            <person name="Sanchez-Ramirez S."/>
            <person name="Szollosi G.J."/>
            <person name="Szarkandi J.G."/>
            <person name="Papp V."/>
            <person name="Albert L."/>
            <person name="Andreopoulos W."/>
            <person name="Angelini C."/>
            <person name="Antonin V."/>
            <person name="Barry K.W."/>
            <person name="Bougher N.L."/>
            <person name="Buchanan P."/>
            <person name="Buyck B."/>
            <person name="Bense V."/>
            <person name="Catcheside P."/>
            <person name="Chovatia M."/>
            <person name="Cooper J."/>
            <person name="Damon W."/>
            <person name="Desjardin D."/>
            <person name="Finy P."/>
            <person name="Geml J."/>
            <person name="Haridas S."/>
            <person name="Hughes K."/>
            <person name="Justo A."/>
            <person name="Karasinski D."/>
            <person name="Kautmanova I."/>
            <person name="Kiss B."/>
            <person name="Kocsube S."/>
            <person name="Kotiranta H."/>
            <person name="LaButti K.M."/>
            <person name="Lechner B.E."/>
            <person name="Liimatainen K."/>
            <person name="Lipzen A."/>
            <person name="Lukacs Z."/>
            <person name="Mihaltcheva S."/>
            <person name="Morgado L.N."/>
            <person name="Niskanen T."/>
            <person name="Noordeloos M.E."/>
            <person name="Ohm R.A."/>
            <person name="Ortiz-Santana B."/>
            <person name="Ovrebo C."/>
            <person name="Racz N."/>
            <person name="Riley R."/>
            <person name="Savchenko A."/>
            <person name="Shiryaev A."/>
            <person name="Soop K."/>
            <person name="Spirin V."/>
            <person name="Szebenyi C."/>
            <person name="Tomsovsky M."/>
            <person name="Tulloss R.E."/>
            <person name="Uehling J."/>
            <person name="Grigoriev I.V."/>
            <person name="Vagvolgyi C."/>
            <person name="Papp T."/>
            <person name="Martin F.M."/>
            <person name="Miettinen O."/>
            <person name="Hibbett D.S."/>
            <person name="Nagy L.G."/>
        </authorList>
    </citation>
    <scope>NUCLEOTIDE SEQUENCE [LARGE SCALE GENOMIC DNA]</scope>
    <source>
        <strain evidence="7 8">CBS 962.96</strain>
    </source>
</reference>
<dbReference type="SUPFAM" id="SSF54495">
    <property type="entry name" value="UBC-like"/>
    <property type="match status" value="1"/>
</dbReference>
<dbReference type="InterPro" id="IPR016135">
    <property type="entry name" value="UBQ-conjugating_enzyme/RWD"/>
</dbReference>
<evidence type="ECO:0000256" key="4">
    <source>
        <dbReference type="ARBA" id="ARBA00023027"/>
    </source>
</evidence>
<feature type="region of interest" description="Disordered" evidence="5">
    <location>
        <begin position="183"/>
        <end position="218"/>
    </location>
</feature>
<dbReference type="AlphaFoldDB" id="A0A4S8LRH4"/>
<accession>A0A4S8LRH4</accession>
<keyword evidence="3" id="KW-0548">Nucleotidyltransferase</keyword>
<evidence type="ECO:0000313" key="7">
    <source>
        <dbReference type="EMBL" id="THU91820.1"/>
    </source>
</evidence>
<evidence type="ECO:0000256" key="1">
    <source>
        <dbReference type="ARBA" id="ARBA00022676"/>
    </source>
</evidence>
<dbReference type="PANTHER" id="PTHR21328">
    <property type="entry name" value="POLY ADP-RIBOSE POLYMERASE FAMILY, MEMBER PARP"/>
    <property type="match status" value="1"/>
</dbReference>
<sequence>MAPVKVARQDSQSLIDPEMNHKSKRQKLGNEYGTYASTSTSSNNKPISTHMAFDFGALATKNAALKGRKRFNADLDSIKDACSRGSGIVGYGLQVSRFNAGDDEGLVELAINVSPGREEVLAVGVLVSDTSEYPKSHLYFAHCLSSDDPPPAIQAVVASISETCASKSLVAMLERLLKDISKTRSGTSPADPLTVDSDSEAEDTEPDDSGDYYDDDDESDHLAAAASSSLSRLLPMTSPDRFNKTKLQMDFIETLASSYRPGVIRTGDGFVMSVSLPIIDLAEKVEPRALGAWDRKLLNPPMGIPHHLVLLISGWRGVYPYPIRDARSSSSASSSASSSSLKFKVGLSSSYKPTPENVREAYRSFGLIVNDAEDELALKLEKERFEALAMGFLDSDDLCPSEVLGNDDLLEGIDEENVDEEPEKGTFESFALSSSLESLMDQHFLKLVGIRMRWALGWAGAETLLAECEKRQAEEKVIMGDAFMNEHIKFADQTERNGDRDPGNGNGNWQGRLPFDPLQELQQRQGEGQEINLPLTAFSYLVRRLVLCTRFCLVCHRRLSTDFEALKPYVCDSKLCSYQYYSLGMGPKLEYEIIHNPVTVDLLTSLTYAAAIEGVLDEPLPTGMGLRVPPVGEARYMPPPQRTLYVAMSSRSGTSTSSTDTATPSNSNGDSPKIELKPGTDGLVDFDALDGGQMRVAIVKLIASLPAIEDIKKHLERKVKLGKSKPTLKEMDSNILPAAWLVLRWIIGSCTADLEEITSEEECIKGADRLWHQFRFSVGAPDAEARFKDAVKQAQQEDPNTREYPSLFAWHGSPLRNWHSIIRHGLWFKHVANGRAFGDGVYLAKEASTSMHTYATAGHNQWPNSRSFPTSCVALAEVVNLPRKFVSSNPHFVVKDTHWIMCRYLLVKCSSNNLANTGTSSSHKTNTTNETEQSTPFVRLDPAHHITLHNKAVEIPAPGFQLEQMLNALRSRAEYEDNDEGDQEVFDFDSSQEERERAKLIGKGKGKEKEVIEISDDEDADGDFDDMDGDIEMYDFPAPAPPPSSLKPLKPKPVSKPLIDWVHDPDWVRNAVPMLLPAPQSAERGATARIQRELRGMLNEQENCSSLKELGWYMPEEFIGDNLFQWIIELHSFDESIPIAVDMKREKINSVIFEIRFPPDFPLSPPFFRIITPRFLPFIQGGGGHVTGGGSICMDLLTASGWLPSYSIPAIIMQIKLALSNLDPRPARLAHNWRQNYGVSEALMGYKRAAATHNWKLPSGIDQLVR</sequence>
<evidence type="ECO:0000256" key="3">
    <source>
        <dbReference type="ARBA" id="ARBA00022695"/>
    </source>
</evidence>
<dbReference type="Gene3D" id="3.90.228.10">
    <property type="match status" value="1"/>
</dbReference>
<dbReference type="Pfam" id="PF00179">
    <property type="entry name" value="UQ_con"/>
    <property type="match status" value="1"/>
</dbReference>
<proteinExistence type="predicted"/>
<feature type="domain" description="UBC core" evidence="6">
    <location>
        <begin position="1085"/>
        <end position="1266"/>
    </location>
</feature>
<dbReference type="Gene3D" id="3.10.110.10">
    <property type="entry name" value="Ubiquitin Conjugating Enzyme"/>
    <property type="match status" value="1"/>
</dbReference>
<feature type="region of interest" description="Disordered" evidence="5">
    <location>
        <begin position="649"/>
        <end position="677"/>
    </location>
</feature>
<feature type="compositionally biased region" description="Acidic residues" evidence="5">
    <location>
        <begin position="197"/>
        <end position="218"/>
    </location>
</feature>
<dbReference type="Proteomes" id="UP000297245">
    <property type="component" value="Unassembled WGS sequence"/>
</dbReference>
<feature type="region of interest" description="Disordered" evidence="5">
    <location>
        <begin position="1"/>
        <end position="43"/>
    </location>
</feature>
<dbReference type="SUPFAM" id="SSF56399">
    <property type="entry name" value="ADP-ribosylation"/>
    <property type="match status" value="1"/>
</dbReference>
<dbReference type="InterPro" id="IPR000608">
    <property type="entry name" value="UBC"/>
</dbReference>
<dbReference type="PROSITE" id="PS50127">
    <property type="entry name" value="UBC_2"/>
    <property type="match status" value="1"/>
</dbReference>
<name>A0A4S8LRH4_DENBC</name>
<dbReference type="SMART" id="SM00212">
    <property type="entry name" value="UBCc"/>
    <property type="match status" value="1"/>
</dbReference>
<dbReference type="CDD" id="cd23802">
    <property type="entry name" value="UBCc_UBE2Q"/>
    <property type="match status" value="1"/>
</dbReference>
<evidence type="ECO:0000259" key="6">
    <source>
        <dbReference type="PROSITE" id="PS50127"/>
    </source>
</evidence>
<feature type="compositionally biased region" description="Low complexity" evidence="5">
    <location>
        <begin position="649"/>
        <end position="667"/>
    </location>
</feature>
<protein>
    <recommendedName>
        <fullName evidence="6">UBC core domain-containing protein</fullName>
    </recommendedName>
</protein>
<dbReference type="GO" id="GO:0003950">
    <property type="term" value="F:NAD+ poly-ADP-ribosyltransferase activity"/>
    <property type="evidence" value="ECO:0007669"/>
    <property type="project" value="InterPro"/>
</dbReference>
<evidence type="ECO:0000256" key="5">
    <source>
        <dbReference type="SAM" id="MobiDB-lite"/>
    </source>
</evidence>
<dbReference type="GO" id="GO:0016779">
    <property type="term" value="F:nucleotidyltransferase activity"/>
    <property type="evidence" value="ECO:0007669"/>
    <property type="project" value="UniProtKB-KW"/>
</dbReference>
<evidence type="ECO:0000256" key="2">
    <source>
        <dbReference type="ARBA" id="ARBA00022679"/>
    </source>
</evidence>
<dbReference type="OrthoDB" id="109543at2759"/>
<keyword evidence="8" id="KW-1185">Reference proteome</keyword>
<gene>
    <name evidence="7" type="ORF">K435DRAFT_829796</name>
</gene>
<evidence type="ECO:0000313" key="8">
    <source>
        <dbReference type="Proteomes" id="UP000297245"/>
    </source>
</evidence>
<dbReference type="InterPro" id="IPR012317">
    <property type="entry name" value="Poly(ADP-ribose)pol_cat_dom"/>
</dbReference>
<dbReference type="Pfam" id="PF00644">
    <property type="entry name" value="PARP"/>
    <property type="match status" value="1"/>
</dbReference>
<keyword evidence="1" id="KW-0328">Glycosyltransferase</keyword>
<dbReference type="InterPro" id="IPR051838">
    <property type="entry name" value="ARTD_PARP"/>
</dbReference>
<keyword evidence="4" id="KW-0520">NAD</keyword>
<dbReference type="EMBL" id="ML179296">
    <property type="protein sequence ID" value="THU91820.1"/>
    <property type="molecule type" value="Genomic_DNA"/>
</dbReference>
<organism evidence="7 8">
    <name type="scientific">Dendrothele bispora (strain CBS 962.96)</name>
    <dbReference type="NCBI Taxonomy" id="1314807"/>
    <lineage>
        <taxon>Eukaryota</taxon>
        <taxon>Fungi</taxon>
        <taxon>Dikarya</taxon>
        <taxon>Basidiomycota</taxon>
        <taxon>Agaricomycotina</taxon>
        <taxon>Agaricomycetes</taxon>
        <taxon>Agaricomycetidae</taxon>
        <taxon>Agaricales</taxon>
        <taxon>Agaricales incertae sedis</taxon>
        <taxon>Dendrothele</taxon>
    </lineage>
</organism>
<keyword evidence="2" id="KW-0808">Transferase</keyword>